<organism evidence="1 2">
    <name type="scientific">Sulfuriroseicoccus oceanibius</name>
    <dbReference type="NCBI Taxonomy" id="2707525"/>
    <lineage>
        <taxon>Bacteria</taxon>
        <taxon>Pseudomonadati</taxon>
        <taxon>Verrucomicrobiota</taxon>
        <taxon>Verrucomicrobiia</taxon>
        <taxon>Verrucomicrobiales</taxon>
        <taxon>Verrucomicrobiaceae</taxon>
        <taxon>Sulfuriroseicoccus</taxon>
    </lineage>
</organism>
<proteinExistence type="predicted"/>
<dbReference type="InterPro" id="IPR029377">
    <property type="entry name" value="TMEM220"/>
</dbReference>
<protein>
    <submittedName>
        <fullName evidence="1">Transmembrane 220 family protein</fullName>
    </submittedName>
</protein>
<keyword evidence="1" id="KW-0472">Membrane</keyword>
<dbReference type="AlphaFoldDB" id="A0A6B3L6X1"/>
<sequence>MNDPDPLYWIVVYLLVAGVAVARFMGRRMDSAVKVVVGMVIAGLLVSGPGVVGYLTSGDFNSIYGQMAMERPYIESVREFLGLFVAGLYLVLAGVRR</sequence>
<reference evidence="1 2" key="1">
    <citation type="submission" date="2020-12" db="EMBL/GenBank/DDBJ databases">
        <title>Sulforoseuscoccus oceanibium gen. nov., sp. nov., a representative of the phylum Verrucomicrobia with special cytoplasmic membrane, and proposal of Sulforoseuscoccusaceae fam. nov.</title>
        <authorList>
            <person name="Xi F."/>
        </authorList>
    </citation>
    <scope>NUCLEOTIDE SEQUENCE [LARGE SCALE GENOMIC DNA]</scope>
    <source>
        <strain evidence="1 2">T37</strain>
    </source>
</reference>
<dbReference type="EMBL" id="CP066776">
    <property type="protein sequence ID" value="QQL45591.1"/>
    <property type="molecule type" value="Genomic_DNA"/>
</dbReference>
<name>A0A6B3L6X1_9BACT</name>
<evidence type="ECO:0000313" key="1">
    <source>
        <dbReference type="EMBL" id="QQL45591.1"/>
    </source>
</evidence>
<accession>A0A6B3L6X1</accession>
<dbReference type="Proteomes" id="UP000475117">
    <property type="component" value="Chromosome"/>
</dbReference>
<evidence type="ECO:0000313" key="2">
    <source>
        <dbReference type="Proteomes" id="UP000475117"/>
    </source>
</evidence>
<dbReference type="KEGG" id="soa:G3M56_003100"/>
<keyword evidence="2" id="KW-1185">Reference proteome</keyword>
<gene>
    <name evidence="1" type="ORF">G3M56_003100</name>
</gene>
<keyword evidence="1" id="KW-0812">Transmembrane</keyword>
<dbReference type="Pfam" id="PF15071">
    <property type="entry name" value="TMEM220"/>
    <property type="match status" value="1"/>
</dbReference>